<proteinExistence type="predicted"/>
<evidence type="ECO:0000313" key="3">
    <source>
        <dbReference type="Proteomes" id="UP000005755"/>
    </source>
</evidence>
<keyword evidence="3" id="KW-1185">Reference proteome</keyword>
<dbReference type="Proteomes" id="UP000005755">
    <property type="component" value="Unassembled WGS sequence"/>
</dbReference>
<protein>
    <submittedName>
        <fullName evidence="2">Uncharacterized protein</fullName>
    </submittedName>
</protein>
<reference evidence="3" key="1">
    <citation type="journal article" date="2014" name="Genome Announc.">
        <title>Draft genome sequences of six enterohepatic helicobacter species isolated from humans and one from rhesus macaques.</title>
        <authorList>
            <person name="Shen Z."/>
            <person name="Sheh A."/>
            <person name="Young S.K."/>
            <person name="Abouelliel A."/>
            <person name="Ward D.V."/>
            <person name="Earl A.M."/>
            <person name="Fox J.G."/>
        </authorList>
    </citation>
    <scope>NUCLEOTIDE SEQUENCE [LARGE SCALE GENOMIC DNA]</scope>
    <source>
        <strain evidence="3">CCUG 18818</strain>
    </source>
</reference>
<sequence>MLCLVCLFVTKLFILLLVFFICWFLLLRIWCGVKLFRGVYVRICFIIEI</sequence>
<name>A0ABN0BDB2_9HELI</name>
<gene>
    <name evidence="2" type="ORF">HCCG_02048</name>
</gene>
<keyword evidence="1" id="KW-1133">Transmembrane helix</keyword>
<organism evidence="2 3">
    <name type="scientific">Helicobacter cinaedi CCUG 18818 = ATCC BAA-847</name>
    <dbReference type="NCBI Taxonomy" id="537971"/>
    <lineage>
        <taxon>Bacteria</taxon>
        <taxon>Pseudomonadati</taxon>
        <taxon>Campylobacterota</taxon>
        <taxon>Epsilonproteobacteria</taxon>
        <taxon>Campylobacterales</taxon>
        <taxon>Helicobacteraceae</taxon>
        <taxon>Helicobacter</taxon>
    </lineage>
</organism>
<evidence type="ECO:0000313" key="2">
    <source>
        <dbReference type="EMBL" id="EFR47500.1"/>
    </source>
</evidence>
<keyword evidence="1" id="KW-0812">Transmembrane</keyword>
<accession>A0ABN0BDB2</accession>
<evidence type="ECO:0000256" key="1">
    <source>
        <dbReference type="SAM" id="Phobius"/>
    </source>
</evidence>
<feature type="transmembrane region" description="Helical" evidence="1">
    <location>
        <begin position="12"/>
        <end position="33"/>
    </location>
</feature>
<dbReference type="EMBL" id="DS990393">
    <property type="protein sequence ID" value="EFR47500.1"/>
    <property type="molecule type" value="Genomic_DNA"/>
</dbReference>
<keyword evidence="1" id="KW-0472">Membrane</keyword>